<accession>A0ABT2HBL2</accession>
<reference evidence="1" key="1">
    <citation type="submission" date="2022-08" db="EMBL/GenBank/DDBJ databases">
        <authorList>
            <person name="Deng Y."/>
            <person name="Han X.-F."/>
            <person name="Zhang Y.-Q."/>
        </authorList>
    </citation>
    <scope>NUCLEOTIDE SEQUENCE</scope>
    <source>
        <strain evidence="1">CPCC 203386</strain>
    </source>
</reference>
<comment type="caution">
    <text evidence="1">The sequence shown here is derived from an EMBL/GenBank/DDBJ whole genome shotgun (WGS) entry which is preliminary data.</text>
</comment>
<feature type="non-terminal residue" evidence="1">
    <location>
        <position position="1"/>
    </location>
</feature>
<name>A0ABT2HBL2_9MICO</name>
<organism evidence="1 2">
    <name type="scientific">Herbiconiux daphne</name>
    <dbReference type="NCBI Taxonomy" id="2970914"/>
    <lineage>
        <taxon>Bacteria</taxon>
        <taxon>Bacillati</taxon>
        <taxon>Actinomycetota</taxon>
        <taxon>Actinomycetes</taxon>
        <taxon>Micrococcales</taxon>
        <taxon>Microbacteriaceae</taxon>
        <taxon>Herbiconiux</taxon>
    </lineage>
</organism>
<evidence type="ECO:0000313" key="2">
    <source>
        <dbReference type="Proteomes" id="UP001165586"/>
    </source>
</evidence>
<protein>
    <submittedName>
        <fullName evidence="1">Uncharacterized protein</fullName>
    </submittedName>
</protein>
<dbReference type="EMBL" id="JANLCJ010000535">
    <property type="protein sequence ID" value="MCS5737246.1"/>
    <property type="molecule type" value="Genomic_DNA"/>
</dbReference>
<feature type="non-terminal residue" evidence="1">
    <location>
        <position position="204"/>
    </location>
</feature>
<keyword evidence="2" id="KW-1185">Reference proteome</keyword>
<gene>
    <name evidence="1" type="ORF">N1032_26305</name>
</gene>
<dbReference type="RefSeq" id="WP_259543591.1">
    <property type="nucleotide sequence ID" value="NZ_JANLCJ010000535.1"/>
</dbReference>
<proteinExistence type="predicted"/>
<evidence type="ECO:0000313" key="1">
    <source>
        <dbReference type="EMBL" id="MCS5737246.1"/>
    </source>
</evidence>
<dbReference type="Proteomes" id="UP001165586">
    <property type="component" value="Unassembled WGS sequence"/>
</dbReference>
<sequence length="204" mass="21663">ADAYVKGLFGANDTYIPTPMLEERTDAVSQALTPRSRSGQTVADILPFVVSEGATGAARTIPAVNRAYETLGPIAKEFLSSVVPSFSGAHSGEEYATNLGLNTGIGVGARAGGNVVQGALNKYTRLPEQFAKLQQGLDALSKETQDAKAAHMEALDALKTSRGTDFEASYRAEQTYQKYQQAAQAHDEALAVLNRSYTSSNASR</sequence>